<gene>
    <name evidence="1" type="ORF">UFOVP456_38</name>
</gene>
<organism evidence="1">
    <name type="scientific">uncultured Caudovirales phage</name>
    <dbReference type="NCBI Taxonomy" id="2100421"/>
    <lineage>
        <taxon>Viruses</taxon>
        <taxon>Duplodnaviria</taxon>
        <taxon>Heunggongvirae</taxon>
        <taxon>Uroviricota</taxon>
        <taxon>Caudoviricetes</taxon>
        <taxon>Peduoviridae</taxon>
        <taxon>Maltschvirus</taxon>
        <taxon>Maltschvirus maltsch</taxon>
    </lineage>
</organism>
<protein>
    <submittedName>
        <fullName evidence="1">Uncharacterized protein</fullName>
    </submittedName>
</protein>
<reference evidence="1" key="1">
    <citation type="submission" date="2020-04" db="EMBL/GenBank/DDBJ databases">
        <authorList>
            <person name="Chiriac C."/>
            <person name="Salcher M."/>
            <person name="Ghai R."/>
            <person name="Kavagutti S V."/>
        </authorList>
    </citation>
    <scope>NUCLEOTIDE SEQUENCE</scope>
</reference>
<evidence type="ECO:0000313" key="1">
    <source>
        <dbReference type="EMBL" id="CAB4144404.1"/>
    </source>
</evidence>
<dbReference type="EMBL" id="LR796436">
    <property type="protein sequence ID" value="CAB4144404.1"/>
    <property type="molecule type" value="Genomic_DNA"/>
</dbReference>
<sequence length="214" mass="23428">MAASVISICNMALARIGVSSFISSLSEASNEARVCALFYDQMRDYALRDYPWNFANKRMALSEAGDAPTNWEYMYVYPSDCLKARAIVPPGLRAPRSDQRIPFETGYYDGQRVIFSNQAQAELIYTTRIEDPTIFDPMFTSALSYLIASEIAMPLSVQPAVAKQARDAYALVSSAAAASNMTESTEQPAPDSEFVAIRGVLDGQQPNSSIVYGG</sequence>
<accession>A0A6J5MCV4</accession>
<proteinExistence type="predicted"/>
<name>A0A6J5MCV4_9CAUD</name>